<organism evidence="7 8">
    <name type="scientific">Aetokthonos hydrillicola Thurmond2011</name>
    <dbReference type="NCBI Taxonomy" id="2712845"/>
    <lineage>
        <taxon>Bacteria</taxon>
        <taxon>Bacillati</taxon>
        <taxon>Cyanobacteriota</taxon>
        <taxon>Cyanophyceae</taxon>
        <taxon>Nostocales</taxon>
        <taxon>Hapalosiphonaceae</taxon>
        <taxon>Aetokthonos</taxon>
    </lineage>
</organism>
<reference evidence="8" key="1">
    <citation type="journal article" date="2021" name="Science">
        <title>Hunting the eagle killer: A cyanobacterial neurotoxin causes vacuolar myelinopathy.</title>
        <authorList>
            <person name="Breinlinger S."/>
            <person name="Phillips T.J."/>
            <person name="Haram B.N."/>
            <person name="Mares J."/>
            <person name="Martinez Yerena J.A."/>
            <person name="Hrouzek P."/>
            <person name="Sobotka R."/>
            <person name="Henderson W.M."/>
            <person name="Schmieder P."/>
            <person name="Williams S.M."/>
            <person name="Lauderdale J.D."/>
            <person name="Wilde H.D."/>
            <person name="Gerrin W."/>
            <person name="Kust A."/>
            <person name="Washington J.W."/>
            <person name="Wagner C."/>
            <person name="Geier B."/>
            <person name="Liebeke M."/>
            <person name="Enke H."/>
            <person name="Niedermeyer T.H.J."/>
            <person name="Wilde S.B."/>
        </authorList>
    </citation>
    <scope>NUCLEOTIDE SEQUENCE [LARGE SCALE GENOMIC DNA]</scope>
    <source>
        <strain evidence="8">Thurmond2011</strain>
    </source>
</reference>
<dbReference type="RefSeq" id="WP_208338302.1">
    <property type="nucleotide sequence ID" value="NZ_CAWQFN010000041.1"/>
</dbReference>
<evidence type="ECO:0000259" key="6">
    <source>
        <dbReference type="PROSITE" id="PS50075"/>
    </source>
</evidence>
<dbReference type="InterPro" id="IPR036736">
    <property type="entry name" value="ACP-like_sf"/>
</dbReference>
<dbReference type="GO" id="GO:0044550">
    <property type="term" value="P:secondary metabolite biosynthetic process"/>
    <property type="evidence" value="ECO:0007669"/>
    <property type="project" value="TreeGrafter"/>
</dbReference>
<evidence type="ECO:0000313" key="8">
    <source>
        <dbReference type="Proteomes" id="UP000667802"/>
    </source>
</evidence>
<dbReference type="Pfam" id="PF00550">
    <property type="entry name" value="PP-binding"/>
    <property type="match status" value="1"/>
</dbReference>
<dbReference type="Pfam" id="PF18563">
    <property type="entry name" value="TubC_N"/>
    <property type="match status" value="1"/>
</dbReference>
<evidence type="ECO:0000313" key="7">
    <source>
        <dbReference type="EMBL" id="MDR9893704.1"/>
    </source>
</evidence>
<dbReference type="InterPro" id="IPR000873">
    <property type="entry name" value="AMP-dep_synth/lig_dom"/>
</dbReference>
<dbReference type="Gene3D" id="3.30.559.10">
    <property type="entry name" value="Chloramphenicol acetyltransferase-like domain"/>
    <property type="match status" value="1"/>
</dbReference>
<dbReference type="InterPro" id="IPR025110">
    <property type="entry name" value="AMP-bd_C"/>
</dbReference>
<dbReference type="Pfam" id="PF00668">
    <property type="entry name" value="Condensation"/>
    <property type="match status" value="1"/>
</dbReference>
<dbReference type="PROSITE" id="PS00455">
    <property type="entry name" value="AMP_BINDING"/>
    <property type="match status" value="1"/>
</dbReference>
<dbReference type="Pfam" id="PF00501">
    <property type="entry name" value="AMP-binding"/>
    <property type="match status" value="1"/>
</dbReference>
<dbReference type="GO" id="GO:0008610">
    <property type="term" value="P:lipid biosynthetic process"/>
    <property type="evidence" value="ECO:0007669"/>
    <property type="project" value="UniProtKB-ARBA"/>
</dbReference>
<evidence type="ECO:0000256" key="5">
    <source>
        <dbReference type="ARBA" id="ARBA00022598"/>
    </source>
</evidence>
<dbReference type="SUPFAM" id="SSF47336">
    <property type="entry name" value="ACP-like"/>
    <property type="match status" value="1"/>
</dbReference>
<dbReference type="Pfam" id="PF00975">
    <property type="entry name" value="Thioesterase"/>
    <property type="match status" value="1"/>
</dbReference>
<dbReference type="InterPro" id="IPR020845">
    <property type="entry name" value="AMP-binding_CS"/>
</dbReference>
<dbReference type="InterPro" id="IPR010071">
    <property type="entry name" value="AA_adenyl_dom"/>
</dbReference>
<dbReference type="Proteomes" id="UP000667802">
    <property type="component" value="Unassembled WGS sequence"/>
</dbReference>
<dbReference type="Gene3D" id="3.30.300.30">
    <property type="match status" value="1"/>
</dbReference>
<dbReference type="InterPro" id="IPR001242">
    <property type="entry name" value="Condensation_dom"/>
</dbReference>
<dbReference type="CDD" id="cd12114">
    <property type="entry name" value="A_NRPS_TlmIV_like"/>
    <property type="match status" value="1"/>
</dbReference>
<keyword evidence="4" id="KW-0597">Phosphoprotein</keyword>
<dbReference type="PANTHER" id="PTHR45527:SF10">
    <property type="entry name" value="PYOCHELIN SYNTHASE PCHF"/>
    <property type="match status" value="1"/>
</dbReference>
<comment type="caution">
    <text evidence="7">The sequence shown here is derived from an EMBL/GenBank/DDBJ whole genome shotgun (WGS) entry which is preliminary data.</text>
</comment>
<feature type="domain" description="Carrier" evidence="6">
    <location>
        <begin position="1063"/>
        <end position="1138"/>
    </location>
</feature>
<dbReference type="InterPro" id="IPR045851">
    <property type="entry name" value="AMP-bd_C_sf"/>
</dbReference>
<dbReference type="NCBIfam" id="TIGR01733">
    <property type="entry name" value="AA-adenyl-dom"/>
    <property type="match status" value="1"/>
</dbReference>
<dbReference type="SUPFAM" id="SSF56801">
    <property type="entry name" value="Acetyl-CoA synthetase-like"/>
    <property type="match status" value="1"/>
</dbReference>
<protein>
    <submittedName>
        <fullName evidence="7">Non-ribosomal peptide synthetase</fullName>
    </submittedName>
</protein>
<dbReference type="EMBL" id="JAALHA020000001">
    <property type="protein sequence ID" value="MDR9893704.1"/>
    <property type="molecule type" value="Genomic_DNA"/>
</dbReference>
<dbReference type="SUPFAM" id="SSF52777">
    <property type="entry name" value="CoA-dependent acyltransferases"/>
    <property type="match status" value="2"/>
</dbReference>
<dbReference type="Gene3D" id="1.10.10.1830">
    <property type="entry name" value="Non-ribosomal peptide synthase, adenylation domain"/>
    <property type="match status" value="1"/>
</dbReference>
<dbReference type="InterPro" id="IPR029058">
    <property type="entry name" value="AB_hydrolase_fold"/>
</dbReference>
<keyword evidence="8" id="KW-1185">Reference proteome</keyword>
<dbReference type="GO" id="GO:0043041">
    <property type="term" value="P:amino acid activation for nonribosomal peptide biosynthetic process"/>
    <property type="evidence" value="ECO:0007669"/>
    <property type="project" value="TreeGrafter"/>
</dbReference>
<evidence type="ECO:0000256" key="3">
    <source>
        <dbReference type="ARBA" id="ARBA00022450"/>
    </source>
</evidence>
<comment type="cofactor">
    <cofactor evidence="1">
        <name>pantetheine 4'-phosphate</name>
        <dbReference type="ChEBI" id="CHEBI:47942"/>
    </cofactor>
</comment>
<dbReference type="SUPFAM" id="SSF53474">
    <property type="entry name" value="alpha/beta-Hydrolases"/>
    <property type="match status" value="1"/>
</dbReference>
<dbReference type="InterPro" id="IPR009081">
    <property type="entry name" value="PP-bd_ACP"/>
</dbReference>
<dbReference type="FunFam" id="3.40.50.980:FF:000001">
    <property type="entry name" value="Non-ribosomal peptide synthetase"/>
    <property type="match status" value="1"/>
</dbReference>
<keyword evidence="5" id="KW-0436">Ligase</keyword>
<dbReference type="FunFam" id="3.30.559.10:FF:000023">
    <property type="entry name" value="Non-ribosomal peptide synthetase"/>
    <property type="match status" value="1"/>
</dbReference>
<proteinExistence type="predicted"/>
<dbReference type="CDD" id="cd19535">
    <property type="entry name" value="Cyc_NRPS"/>
    <property type="match status" value="1"/>
</dbReference>
<dbReference type="GO" id="GO:0016874">
    <property type="term" value="F:ligase activity"/>
    <property type="evidence" value="ECO:0007669"/>
    <property type="project" value="UniProtKB-KW"/>
</dbReference>
<dbReference type="InterPro" id="IPR041464">
    <property type="entry name" value="TubC_N"/>
</dbReference>
<dbReference type="SMART" id="SM00823">
    <property type="entry name" value="PKS_PP"/>
    <property type="match status" value="1"/>
</dbReference>
<sequence>MNRKELLAELEKRGVTLWVENDKLNIEAPKGVLTPELRDSLREHKQEIIRLLQISDTNTTSVATIKPDPQNRYEPFPLTDIQQAYWVGRSGIFELGNVAINGYIEFETSNLDVLRLSAAWQKLIERHDMLRAIILPTGEQQILQNVPPYEISILDLRGLEPKEIDARLEGIRQTLSHQVLPSDQWPLFNIQATYLDNQRFRLHIGIDLLMMDAASIRILFYEWNQLYQNPEIVLTPLELSFRDYVLHKKALSDPQLVTRSQDYWFNRLDTLPPAPELPLACFPSQLKEYRFKRLRGGLKPNIWQQLKQRGKNASLTPSTILLAAFAEILTLWSKNPRFTINLTVFERLPLHSQVNQIIGDFTNTNLLAVDNSTQDTFTVRALRLQEQLLQDLDHVDISGVQVLRELVRRRKMGLTAAMPIVFTSILGLNSSTQGDLDFNFLGKEVYSISQTPQVWLDHQVTEQNAALVFNWDVVEELFPQNLLDEMFTAYCHFLEKLAQEDEHWDSVRREILPETQLKQLVAVNATTKPIREAALLHTLFFEQARLLPHQTAIISAHCSLTYHELATRATHLGYQLRQISRPNRLIAIMMEKGWEQIVAALGILAAGAAYVPIDPQLPTERRRYLLQQAEVDLVLTQTKLDNTLEWSDDIKRLCIDDSDLKQLPNSLINQPLEVVQKPEDLVYVIYTSGSTGTPKGVMITHQGAVNTILDVNQRFNVNASDRVLALSSLSFDLSVYDIFGTLAAGGTIVIPEAGSTKDPGVWAELIIKHQVSVWNSVPALMKMLVEYASDHREIQFNTLRLVLLSGDWIPLSLPDQIKTLCSKVKVIGLGGATEASIWSIFYPIEEVNSGWKSIPYGRPMANQRFYVLNELMEPAPIWVSGQVYIGGTGLAKGYWRDEDKTKASFIIHPLTQERLYKTGDLGRYLPDGNIEFLGRDDFQVKINGYRVELGEIEAALKQHSAIKEAISTTVEQDQVKVLTGYVVLEPRKACEIFNILEINLQQESNTIAYELRRFLKEKLPEYMIPSAFVLLESLPLTPNGKVDRQALPVPYRTTLELEKTFVAPQNSLQEVLAGIWAKVFQLNPIGIHDNFFELGGHSFLALQLISQINQQLGTNLSVSILFQYPTVAEIGNFLIKNVYASATPSYLVPIQVEGTQPPLFCIHPAGGQVMVYQHLAVCLGLYRPVYGLQSRAINDSSLEHNSIDDMAVEYAKVIRQHQPNDPYYLMGWSMGGVIAVSVAKELEEQGRKVAFVGLVDAFVIPENQPTSEYDSLQNLPLAFGGNFVDAFMALSAVEQQALRNELISLPSRERLQKMMVWGQKRNLISTEISINILQEQVNLIESHEQLLKVHRPPQIQSPLFIWWALNSLEKGLSNTYWNKYTTAVSRTQIVNANHFTIMRPPYIQRVAEGLQECLLEY</sequence>
<comment type="pathway">
    <text evidence="2">Siderophore biosynthesis.</text>
</comment>
<dbReference type="InterPro" id="IPR001031">
    <property type="entry name" value="Thioesterase"/>
</dbReference>
<dbReference type="GO" id="GO:0031177">
    <property type="term" value="F:phosphopantetheine binding"/>
    <property type="evidence" value="ECO:0007669"/>
    <property type="project" value="InterPro"/>
</dbReference>
<dbReference type="Gene3D" id="2.30.38.10">
    <property type="entry name" value="Luciferase, Domain 3"/>
    <property type="match status" value="1"/>
</dbReference>
<dbReference type="Pfam" id="PF13193">
    <property type="entry name" value="AMP-binding_C"/>
    <property type="match status" value="1"/>
</dbReference>
<dbReference type="FunFam" id="3.30.559.30:FF:000006">
    <property type="entry name" value="Yersiniabactin polyketide/non-ribosomal peptide synthetase"/>
    <property type="match status" value="1"/>
</dbReference>
<evidence type="ECO:0000256" key="2">
    <source>
        <dbReference type="ARBA" id="ARBA00004924"/>
    </source>
</evidence>
<evidence type="ECO:0000256" key="4">
    <source>
        <dbReference type="ARBA" id="ARBA00022553"/>
    </source>
</evidence>
<gene>
    <name evidence="7" type="ORF">G7B40_003810</name>
</gene>
<keyword evidence="3" id="KW-0596">Phosphopantetheine</keyword>
<dbReference type="PROSITE" id="PS50075">
    <property type="entry name" value="CARRIER"/>
    <property type="match status" value="1"/>
</dbReference>
<dbReference type="SMART" id="SM01294">
    <property type="entry name" value="PKS_PP_betabranch"/>
    <property type="match status" value="1"/>
</dbReference>
<dbReference type="Gene3D" id="3.40.50.1820">
    <property type="entry name" value="alpha/beta hydrolase"/>
    <property type="match status" value="1"/>
</dbReference>
<dbReference type="Gene3D" id="3.40.50.980">
    <property type="match status" value="2"/>
</dbReference>
<dbReference type="InterPro" id="IPR057737">
    <property type="entry name" value="Condensation_MtbB-like"/>
</dbReference>
<dbReference type="Gene3D" id="3.30.559.30">
    <property type="entry name" value="Nonribosomal peptide synthetase, condensation domain"/>
    <property type="match status" value="1"/>
</dbReference>
<accession>A0AAP5M8W5</accession>
<name>A0AAP5M8W5_9CYAN</name>
<dbReference type="Gene3D" id="1.10.1200.10">
    <property type="entry name" value="ACP-like"/>
    <property type="match status" value="1"/>
</dbReference>
<dbReference type="FunFam" id="1.10.1200.10:FF:000005">
    <property type="entry name" value="Nonribosomal peptide synthetase 1"/>
    <property type="match status" value="1"/>
</dbReference>
<dbReference type="InterPro" id="IPR023213">
    <property type="entry name" value="CAT-like_dom_sf"/>
</dbReference>
<dbReference type="InterPro" id="IPR044894">
    <property type="entry name" value="TubC_N_sf"/>
</dbReference>
<dbReference type="GO" id="GO:0005737">
    <property type="term" value="C:cytoplasm"/>
    <property type="evidence" value="ECO:0007669"/>
    <property type="project" value="TreeGrafter"/>
</dbReference>
<dbReference type="FunFam" id="3.40.50.12780:FF:000012">
    <property type="entry name" value="Non-ribosomal peptide synthetase"/>
    <property type="match status" value="1"/>
</dbReference>
<dbReference type="PANTHER" id="PTHR45527">
    <property type="entry name" value="NONRIBOSOMAL PEPTIDE SYNTHETASE"/>
    <property type="match status" value="1"/>
</dbReference>
<dbReference type="InterPro" id="IPR020806">
    <property type="entry name" value="PKS_PP-bd"/>
</dbReference>
<evidence type="ECO:0000256" key="1">
    <source>
        <dbReference type="ARBA" id="ARBA00001957"/>
    </source>
</evidence>